<dbReference type="PANTHER" id="PTHR42735">
    <property type="match status" value="1"/>
</dbReference>
<evidence type="ECO:0008006" key="6">
    <source>
        <dbReference type="Google" id="ProtNLM"/>
    </source>
</evidence>
<evidence type="ECO:0000313" key="5">
    <source>
        <dbReference type="Proteomes" id="UP000001064"/>
    </source>
</evidence>
<dbReference type="OMA" id="CASIVFK"/>
<dbReference type="InterPro" id="IPR015421">
    <property type="entry name" value="PyrdxlP-dep_Trfase_major"/>
</dbReference>
<dbReference type="EMBL" id="GL870950">
    <property type="protein sequence ID" value="EGC39832.1"/>
    <property type="molecule type" value="Genomic_DNA"/>
</dbReference>
<dbReference type="Pfam" id="PF00282">
    <property type="entry name" value="Pyridoxal_deC"/>
    <property type="match status" value="1"/>
</dbReference>
<dbReference type="GO" id="GO:0019752">
    <property type="term" value="P:carboxylic acid metabolic process"/>
    <property type="evidence" value="ECO:0007669"/>
    <property type="project" value="InterPro"/>
</dbReference>
<dbReference type="STRING" id="5786.F0Z846"/>
<comment type="cofactor">
    <cofactor evidence="1">
        <name>pyridoxal 5'-phosphate</name>
        <dbReference type="ChEBI" id="CHEBI:597326"/>
    </cofactor>
</comment>
<dbReference type="InterPro" id="IPR050477">
    <property type="entry name" value="GrpII_AminoAcid_Decarb"/>
</dbReference>
<keyword evidence="3" id="KW-0456">Lyase</keyword>
<gene>
    <name evidence="4" type="ORF">DICPUDRAFT_74569</name>
</gene>
<dbReference type="Gene3D" id="3.40.640.10">
    <property type="entry name" value="Type I PLP-dependent aspartate aminotransferase-like (Major domain)"/>
    <property type="match status" value="1"/>
</dbReference>
<evidence type="ECO:0000313" key="4">
    <source>
        <dbReference type="EMBL" id="EGC39832.1"/>
    </source>
</evidence>
<dbReference type="OrthoDB" id="2161780at2759"/>
<dbReference type="InterPro" id="IPR002129">
    <property type="entry name" value="PyrdxlP-dep_de-COase"/>
</dbReference>
<evidence type="ECO:0000256" key="2">
    <source>
        <dbReference type="ARBA" id="ARBA00022898"/>
    </source>
</evidence>
<dbReference type="eggNOG" id="ENOG502RSNF">
    <property type="taxonomic scope" value="Eukaryota"/>
</dbReference>
<dbReference type="RefSeq" id="XP_003283583.1">
    <property type="nucleotide sequence ID" value="XM_003283535.1"/>
</dbReference>
<dbReference type="SUPFAM" id="SSF53383">
    <property type="entry name" value="PLP-dependent transferases"/>
    <property type="match status" value="1"/>
</dbReference>
<dbReference type="GO" id="GO:0016830">
    <property type="term" value="F:carbon-carbon lyase activity"/>
    <property type="evidence" value="ECO:0007669"/>
    <property type="project" value="InterPro"/>
</dbReference>
<dbReference type="KEGG" id="dpp:DICPUDRAFT_74569"/>
<keyword evidence="2" id="KW-0663">Pyridoxal phosphate</keyword>
<accession>F0Z846</accession>
<dbReference type="GO" id="GO:0030170">
    <property type="term" value="F:pyridoxal phosphate binding"/>
    <property type="evidence" value="ECO:0007669"/>
    <property type="project" value="InterPro"/>
</dbReference>
<evidence type="ECO:0000256" key="1">
    <source>
        <dbReference type="ARBA" id="ARBA00001933"/>
    </source>
</evidence>
<dbReference type="PANTHER" id="PTHR42735:SF14">
    <property type="entry name" value="PYRIDOXAL PHOSPHATE-DEPENDENT DECARBOXYLASE FAMILY PROTEIN"/>
    <property type="match status" value="1"/>
</dbReference>
<proteinExistence type="predicted"/>
<keyword evidence="5" id="KW-1185">Reference proteome</keyword>
<name>F0Z846_DICPU</name>
<dbReference type="InParanoid" id="F0Z846"/>
<reference evidence="5" key="1">
    <citation type="journal article" date="2011" name="Genome Biol.">
        <title>Comparative genomics of the social amoebae Dictyostelium discoideum and Dictyostelium purpureum.</title>
        <authorList>
            <consortium name="US DOE Joint Genome Institute (JGI-PGF)"/>
            <person name="Sucgang R."/>
            <person name="Kuo A."/>
            <person name="Tian X."/>
            <person name="Salerno W."/>
            <person name="Parikh A."/>
            <person name="Feasley C.L."/>
            <person name="Dalin E."/>
            <person name="Tu H."/>
            <person name="Huang E."/>
            <person name="Barry K."/>
            <person name="Lindquist E."/>
            <person name="Shapiro H."/>
            <person name="Bruce D."/>
            <person name="Schmutz J."/>
            <person name="Salamov A."/>
            <person name="Fey P."/>
            <person name="Gaudet P."/>
            <person name="Anjard C."/>
            <person name="Babu M.M."/>
            <person name="Basu S."/>
            <person name="Bushmanova Y."/>
            <person name="van der Wel H."/>
            <person name="Katoh-Kurasawa M."/>
            <person name="Dinh C."/>
            <person name="Coutinho P.M."/>
            <person name="Saito T."/>
            <person name="Elias M."/>
            <person name="Schaap P."/>
            <person name="Kay R.R."/>
            <person name="Henrissat B."/>
            <person name="Eichinger L."/>
            <person name="Rivero F."/>
            <person name="Putnam N.H."/>
            <person name="West C.M."/>
            <person name="Loomis W.F."/>
            <person name="Chisholm R.L."/>
            <person name="Shaulsky G."/>
            <person name="Strassmann J.E."/>
            <person name="Queller D.C."/>
            <person name="Kuspa A."/>
            <person name="Grigoriev I.V."/>
        </authorList>
    </citation>
    <scope>NUCLEOTIDE SEQUENCE [LARGE SCALE GENOMIC DNA]</scope>
    <source>
        <strain evidence="5">QSDP1</strain>
    </source>
</reference>
<dbReference type="AlphaFoldDB" id="F0Z846"/>
<dbReference type="InterPro" id="IPR015424">
    <property type="entry name" value="PyrdxlP-dep_Trfase"/>
</dbReference>
<dbReference type="GeneID" id="10509488"/>
<dbReference type="Proteomes" id="UP000001064">
    <property type="component" value="Unassembled WGS sequence"/>
</dbReference>
<evidence type="ECO:0000256" key="3">
    <source>
        <dbReference type="ARBA" id="ARBA00023239"/>
    </source>
</evidence>
<protein>
    <recommendedName>
        <fullName evidence="6">Tyrosine decarboxylase</fullName>
    </recommendedName>
</protein>
<dbReference type="VEuPathDB" id="AmoebaDB:DICPUDRAFT_74569"/>
<organism evidence="4 5">
    <name type="scientific">Dictyostelium purpureum</name>
    <name type="common">Slime mold</name>
    <dbReference type="NCBI Taxonomy" id="5786"/>
    <lineage>
        <taxon>Eukaryota</taxon>
        <taxon>Amoebozoa</taxon>
        <taxon>Evosea</taxon>
        <taxon>Eumycetozoa</taxon>
        <taxon>Dictyostelia</taxon>
        <taxon>Dictyosteliales</taxon>
        <taxon>Dictyosteliaceae</taxon>
        <taxon>Dictyostelium</taxon>
    </lineage>
</organism>
<sequence>MSSFFIGHKGENKNLLLEQVKKCIDSSIEWRKYYNKSEPSIFNKDYLKSKDYLKFKNSLNDNSEKLCDYLKDSVHFESLGYQSQMNGDLLVPGIVGNIAGMLYNQNNVAHQGSPKTTLLEHALMIDLIKMVGFELPSEEIYYQLNVDEQGCIEREKDLIIPFGHITSGGSLSNFEACWCSMWVKYIPLSVKNALLKQRKFINSYNLNIELVSGEFKKLIEMSSWELVNINSEQAAKLPYLIAKYCNLTLSEVYSTIKEYHPSTLGLYDFLLNNKLNPPTIITPITAHYSFQKTATALGLGVKNLIQIPVDDKGRVETSKLYEQLLVCIKNEIPVINYVSILGSTQEGSVDNIEEILSIKRNLQNYFNFNFDLHIDAAYGGYYLSTQLDNWQMQGPIDQPDLFKNHNMEFIISDSSFEQFEPDLICSSYLKKQFYNCRFADSITIDPHKTGYTPYQCASIVFKNSKYKNILSINRTYIGNSSLSMGIYSIEGSRGGSFVTSAFLNHCVCRPSKIGYGLILKKCLLISKLYIIRLLFLSSKDDLFTTFQIGFEPTKSQIKYFKNELYNEDGSFKDIEEICKNESLLQQLSEIGTDLGVVCFGFNFKLPPSPSSSSSKDINIIKTNTDYKQLITYNECIMKRFHYTNGPENELILTSTYFDSDTYGVDFVHSIIKSIGVVDNLPLNSSITVPALRGSIMNPHLYKYLDKTMSIIKDEVNSISKPLYK</sequence>